<dbReference type="PANTHER" id="PTHR30213:SF0">
    <property type="entry name" value="UPF0761 MEMBRANE PROTEIN YIHY"/>
    <property type="match status" value="1"/>
</dbReference>
<feature type="region of interest" description="Disordered" evidence="6">
    <location>
        <begin position="354"/>
        <end position="383"/>
    </location>
</feature>
<keyword evidence="5 7" id="KW-0472">Membrane</keyword>
<feature type="transmembrane region" description="Helical" evidence="7">
    <location>
        <begin position="257"/>
        <end position="277"/>
    </location>
</feature>
<evidence type="ECO:0000256" key="1">
    <source>
        <dbReference type="ARBA" id="ARBA00004651"/>
    </source>
</evidence>
<feature type="transmembrane region" description="Helical" evidence="7">
    <location>
        <begin position="218"/>
        <end position="245"/>
    </location>
</feature>
<dbReference type="KEGG" id="moc:BB934_25680"/>
<gene>
    <name evidence="8" type="ORF">BB934_25680</name>
</gene>
<evidence type="ECO:0000256" key="5">
    <source>
        <dbReference type="ARBA" id="ARBA00023136"/>
    </source>
</evidence>
<reference evidence="8" key="1">
    <citation type="submission" date="2016-07" db="EMBL/GenBank/DDBJ databases">
        <title>Microvirga ossetica sp. nov. a new species of rhizobia isolated from root nodules of the legume species Vicia alpestris Steven originated from North Ossetia region in the Caucasus.</title>
        <authorList>
            <person name="Safronova V.I."/>
            <person name="Kuznetsova I.G."/>
            <person name="Sazanova A.L."/>
            <person name="Belimov A."/>
            <person name="Andronov E."/>
            <person name="Osledkin Y.S."/>
            <person name="Onishchuk O.P."/>
            <person name="Kurchak O.N."/>
            <person name="Shaposhnikov A.I."/>
            <person name="Willems A."/>
            <person name="Tikhonovich I.A."/>
        </authorList>
    </citation>
    <scope>NUCLEOTIDE SEQUENCE [LARGE SCALE GENOMIC DNA]</scope>
    <source>
        <strain evidence="8">V5/3M</strain>
    </source>
</reference>
<dbReference type="OrthoDB" id="9781030at2"/>
<sequence length="383" mass="40403">MTAAAPPPQDPKGRQTLPATVTMLAIVAGWALARHVMAGPGRGSGQGGAGSTGQDRGDGRHPPPQAADEKGRGREAGTPTEIPALGWKDILWRTYEEFGQDRIMAVAAGVTYYALLAMFPAIAALVSIYGLFADPATIQGHLDALSGVLPSGAMDIVREQVTRIATAGGGKLGLSFLIGLVLSLWSANAGMKAMIDALNIVYDEEEKRSFLKLNLESLAFTLGAIAFLLLALAGIVVLPIILSLVGLGSGLEWLLALARWPILLACVVLGLSVLYRYGPSRDKAEWKWVTPGGLVAAVLWLVVSMLFSWYVANFGSYNETYGSLGAVIGFMTWIWISGIVVLVGAEINAEMEHQTARDTTVGPDRPMGSRGATMADTVGAAKV</sequence>
<feature type="compositionally biased region" description="Basic and acidic residues" evidence="6">
    <location>
        <begin position="55"/>
        <end position="75"/>
    </location>
</feature>
<dbReference type="EMBL" id="CP016616">
    <property type="protein sequence ID" value="ANY81190.1"/>
    <property type="molecule type" value="Genomic_DNA"/>
</dbReference>
<comment type="subcellular location">
    <subcellularLocation>
        <location evidence="1">Cell membrane</location>
        <topology evidence="1">Multi-pass membrane protein</topology>
    </subcellularLocation>
</comment>
<name>A0A1B2EMJ3_9HYPH</name>
<feature type="transmembrane region" description="Helical" evidence="7">
    <location>
        <begin position="164"/>
        <end position="185"/>
    </location>
</feature>
<proteinExistence type="predicted"/>
<feature type="region of interest" description="Disordered" evidence="6">
    <location>
        <begin position="39"/>
        <end position="80"/>
    </location>
</feature>
<keyword evidence="2" id="KW-1003">Cell membrane</keyword>
<dbReference type="InterPro" id="IPR017039">
    <property type="entry name" value="Virul_fac_BrkB"/>
</dbReference>
<feature type="transmembrane region" description="Helical" evidence="7">
    <location>
        <begin position="16"/>
        <end position="33"/>
    </location>
</feature>
<feature type="compositionally biased region" description="Gly residues" evidence="6">
    <location>
        <begin position="40"/>
        <end position="51"/>
    </location>
</feature>
<dbReference type="GO" id="GO:0005886">
    <property type="term" value="C:plasma membrane"/>
    <property type="evidence" value="ECO:0007669"/>
    <property type="project" value="UniProtKB-SubCell"/>
</dbReference>
<feature type="transmembrane region" description="Helical" evidence="7">
    <location>
        <begin position="110"/>
        <end position="132"/>
    </location>
</feature>
<dbReference type="PANTHER" id="PTHR30213">
    <property type="entry name" value="INNER MEMBRANE PROTEIN YHJD"/>
    <property type="match status" value="1"/>
</dbReference>
<evidence type="ECO:0000256" key="7">
    <source>
        <dbReference type="SAM" id="Phobius"/>
    </source>
</evidence>
<dbReference type="Pfam" id="PF03631">
    <property type="entry name" value="Virul_fac_BrkB"/>
    <property type="match status" value="1"/>
</dbReference>
<keyword evidence="3 7" id="KW-0812">Transmembrane</keyword>
<protein>
    <submittedName>
        <fullName evidence="8">Uncharacterized protein</fullName>
    </submittedName>
</protein>
<evidence type="ECO:0000256" key="2">
    <source>
        <dbReference type="ARBA" id="ARBA00022475"/>
    </source>
</evidence>
<evidence type="ECO:0000256" key="6">
    <source>
        <dbReference type="SAM" id="MobiDB-lite"/>
    </source>
</evidence>
<accession>A0A1B2EMJ3</accession>
<dbReference type="NCBIfam" id="TIGR00765">
    <property type="entry name" value="yihY_not_rbn"/>
    <property type="match status" value="1"/>
</dbReference>
<dbReference type="AlphaFoldDB" id="A0A1B2EMJ3"/>
<dbReference type="RefSeq" id="WP_099512253.1">
    <property type="nucleotide sequence ID" value="NZ_CP016616.1"/>
</dbReference>
<keyword evidence="4 7" id="KW-1133">Transmembrane helix</keyword>
<feature type="transmembrane region" description="Helical" evidence="7">
    <location>
        <begin position="289"/>
        <end position="312"/>
    </location>
</feature>
<evidence type="ECO:0000256" key="4">
    <source>
        <dbReference type="ARBA" id="ARBA00022989"/>
    </source>
</evidence>
<evidence type="ECO:0000256" key="3">
    <source>
        <dbReference type="ARBA" id="ARBA00022692"/>
    </source>
</evidence>
<evidence type="ECO:0000313" key="8">
    <source>
        <dbReference type="EMBL" id="ANY81190.1"/>
    </source>
</evidence>
<feature type="transmembrane region" description="Helical" evidence="7">
    <location>
        <begin position="324"/>
        <end position="345"/>
    </location>
</feature>
<organism evidence="8">
    <name type="scientific">Microvirga ossetica</name>
    <dbReference type="NCBI Taxonomy" id="1882682"/>
    <lineage>
        <taxon>Bacteria</taxon>
        <taxon>Pseudomonadati</taxon>
        <taxon>Pseudomonadota</taxon>
        <taxon>Alphaproteobacteria</taxon>
        <taxon>Hyphomicrobiales</taxon>
        <taxon>Methylobacteriaceae</taxon>
        <taxon>Microvirga</taxon>
    </lineage>
</organism>